<reference evidence="2 3" key="1">
    <citation type="submission" date="2023-09" db="EMBL/GenBank/DDBJ databases">
        <title>Genomes of two closely related lineages of the louse Polyplax serrata with different host specificities.</title>
        <authorList>
            <person name="Martinu J."/>
            <person name="Tarabai H."/>
            <person name="Stefka J."/>
            <person name="Hypsa V."/>
        </authorList>
    </citation>
    <scope>NUCLEOTIDE SEQUENCE [LARGE SCALE GENOMIC DNA]</scope>
    <source>
        <strain evidence="2">98ZLc_SE</strain>
    </source>
</reference>
<dbReference type="Proteomes" id="UP001359485">
    <property type="component" value="Unassembled WGS sequence"/>
</dbReference>
<gene>
    <name evidence="2" type="ORF">RUM44_009307</name>
</gene>
<sequence>MSTEREIDRTKQKVPRRCCAIAMAMGAEKLGGVRTRANFSTQNSLLSVGGKILKRNASSVRKQIATKLHHGYSGPKERKVASESGLLRWN</sequence>
<dbReference type="EMBL" id="JAWJWF010000045">
    <property type="protein sequence ID" value="KAK6626830.1"/>
    <property type="molecule type" value="Genomic_DNA"/>
</dbReference>
<accession>A0ABR1ASB5</accession>
<organism evidence="2 3">
    <name type="scientific">Polyplax serrata</name>
    <name type="common">Common mouse louse</name>
    <dbReference type="NCBI Taxonomy" id="468196"/>
    <lineage>
        <taxon>Eukaryota</taxon>
        <taxon>Metazoa</taxon>
        <taxon>Ecdysozoa</taxon>
        <taxon>Arthropoda</taxon>
        <taxon>Hexapoda</taxon>
        <taxon>Insecta</taxon>
        <taxon>Pterygota</taxon>
        <taxon>Neoptera</taxon>
        <taxon>Paraneoptera</taxon>
        <taxon>Psocodea</taxon>
        <taxon>Troctomorpha</taxon>
        <taxon>Phthiraptera</taxon>
        <taxon>Anoplura</taxon>
        <taxon>Polyplacidae</taxon>
        <taxon>Polyplax</taxon>
    </lineage>
</organism>
<comment type="caution">
    <text evidence="2">The sequence shown here is derived from an EMBL/GenBank/DDBJ whole genome shotgun (WGS) entry which is preliminary data.</text>
</comment>
<evidence type="ECO:0000256" key="1">
    <source>
        <dbReference type="SAM" id="MobiDB-lite"/>
    </source>
</evidence>
<protein>
    <submittedName>
        <fullName evidence="2">Uncharacterized protein</fullName>
    </submittedName>
</protein>
<evidence type="ECO:0000313" key="3">
    <source>
        <dbReference type="Proteomes" id="UP001359485"/>
    </source>
</evidence>
<keyword evidence="3" id="KW-1185">Reference proteome</keyword>
<feature type="region of interest" description="Disordered" evidence="1">
    <location>
        <begin position="68"/>
        <end position="90"/>
    </location>
</feature>
<evidence type="ECO:0000313" key="2">
    <source>
        <dbReference type="EMBL" id="KAK6626830.1"/>
    </source>
</evidence>
<proteinExistence type="predicted"/>
<name>A0ABR1ASB5_POLSC</name>